<evidence type="ECO:0000313" key="4">
    <source>
        <dbReference type="Proteomes" id="UP000051735"/>
    </source>
</evidence>
<proteinExistence type="predicted"/>
<reference evidence="3 4" key="1">
    <citation type="journal article" date="2015" name="Genome Announc.">
        <title>Expanding the biotechnology potential of lactobacilli through comparative genomics of 213 strains and associated genera.</title>
        <authorList>
            <person name="Sun Z."/>
            <person name="Harris H.M."/>
            <person name="McCann A."/>
            <person name="Guo C."/>
            <person name="Argimon S."/>
            <person name="Zhang W."/>
            <person name="Yang X."/>
            <person name="Jeffery I.B."/>
            <person name="Cooney J.C."/>
            <person name="Kagawa T.F."/>
            <person name="Liu W."/>
            <person name="Song Y."/>
            <person name="Salvetti E."/>
            <person name="Wrobel A."/>
            <person name="Rasinkangas P."/>
            <person name="Parkhill J."/>
            <person name="Rea M.C."/>
            <person name="O'Sullivan O."/>
            <person name="Ritari J."/>
            <person name="Douillard F.P."/>
            <person name="Paul Ross R."/>
            <person name="Yang R."/>
            <person name="Briner A.E."/>
            <person name="Felis G.E."/>
            <person name="de Vos W.M."/>
            <person name="Barrangou R."/>
            <person name="Klaenhammer T.R."/>
            <person name="Caufield P.W."/>
            <person name="Cui Y."/>
            <person name="Zhang H."/>
            <person name="O'Toole P.W."/>
        </authorList>
    </citation>
    <scope>NUCLEOTIDE SEQUENCE [LARGE SCALE GENOMIC DNA]</scope>
    <source>
        <strain evidence="3 4">DSM 6629</strain>
    </source>
</reference>
<dbReference type="InterPro" id="IPR014960">
    <property type="entry name" value="DUF1828"/>
</dbReference>
<protein>
    <recommendedName>
        <fullName evidence="5">DUF1828 domain-containing protein</fullName>
    </recommendedName>
</protein>
<evidence type="ECO:0000259" key="1">
    <source>
        <dbReference type="Pfam" id="PF08861"/>
    </source>
</evidence>
<keyword evidence="4" id="KW-1185">Reference proteome</keyword>
<evidence type="ECO:0000313" key="3">
    <source>
        <dbReference type="EMBL" id="KRM32740.1"/>
    </source>
</evidence>
<accession>A0ABR5PSA6</accession>
<dbReference type="InterPro" id="IPR014961">
    <property type="entry name" value="DUF1829"/>
</dbReference>
<organism evidence="3 4">
    <name type="scientific">Lactobacillus intestinalis DSM 6629</name>
    <dbReference type="NCBI Taxonomy" id="1423761"/>
    <lineage>
        <taxon>Bacteria</taxon>
        <taxon>Bacillati</taxon>
        <taxon>Bacillota</taxon>
        <taxon>Bacilli</taxon>
        <taxon>Lactobacillales</taxon>
        <taxon>Lactobacillaceae</taxon>
        <taxon>Lactobacillus</taxon>
    </lineage>
</organism>
<dbReference type="Pfam" id="PF08861">
    <property type="entry name" value="DUF1828"/>
    <property type="match status" value="1"/>
</dbReference>
<name>A0ABR5PSA6_9LACO</name>
<feature type="domain" description="DUF1828" evidence="1">
    <location>
        <begin position="44"/>
        <end position="133"/>
    </location>
</feature>
<dbReference type="Proteomes" id="UP000051735">
    <property type="component" value="Unassembled WGS sequence"/>
</dbReference>
<sequence length="273" mass="31565">MCISVLKEVLTMKAFDLQKQYLEWYKAKSSFKNLNSKIVRIDVPFLDSFSDEVTMYAIENSNNTITLTDDGWTIDNLESLGVYISKSVNRKRIFNQKLMTFGIKNENDELTITVPLSKFPDAKNRLLQAMLSVNDMFMLSKNNTKSLFIEDVGNFLEENQIRATPDVSFSGASRMTFNFDFLISGYKKIPTRLIKTLSSPNNSMFAKVALTDILQTREIRQNSEYYVFLNDTNKENTKTPKIIRPEIQQMFKENNITTVLYSKRNEVLDQLKA</sequence>
<gene>
    <name evidence="3" type="ORF">FC44_GL001541</name>
</gene>
<dbReference type="EMBL" id="AZGN01000044">
    <property type="protein sequence ID" value="KRM32740.1"/>
    <property type="molecule type" value="Genomic_DNA"/>
</dbReference>
<evidence type="ECO:0008006" key="5">
    <source>
        <dbReference type="Google" id="ProtNLM"/>
    </source>
</evidence>
<evidence type="ECO:0000259" key="2">
    <source>
        <dbReference type="Pfam" id="PF08862"/>
    </source>
</evidence>
<dbReference type="Pfam" id="PF08862">
    <property type="entry name" value="DUF1829"/>
    <property type="match status" value="1"/>
</dbReference>
<feature type="domain" description="DUF1829" evidence="2">
    <location>
        <begin position="171"/>
        <end position="264"/>
    </location>
</feature>
<comment type="caution">
    <text evidence="3">The sequence shown here is derived from an EMBL/GenBank/DDBJ whole genome shotgun (WGS) entry which is preliminary data.</text>
</comment>